<feature type="transmembrane region" description="Helical" evidence="5">
    <location>
        <begin position="83"/>
        <end position="109"/>
    </location>
</feature>
<dbReference type="KEGG" id="pto:PTO1509"/>
<dbReference type="Proteomes" id="UP000000438">
    <property type="component" value="Chromosome"/>
</dbReference>
<evidence type="ECO:0000256" key="5">
    <source>
        <dbReference type="SAM" id="Phobius"/>
    </source>
</evidence>
<dbReference type="RefSeq" id="WP_011178310.1">
    <property type="nucleotide sequence ID" value="NC_005877.1"/>
</dbReference>
<sequence>MELKRSITLTGAIMINLGAIIGAGIFVIIGIAAYRAGPGVIISIVLSGIIAILTGLSFSEIARHVAKEGGAYEYAKDTLSPSAGFVAGWMWTSGNIIAIAAVATSFGSYFDVLFNINVNPFFIAVICILAFMTLNILGIKNSTKTITGLVILNVLVLLVFIFSGITRFNSNNYVNFMPHGISGIITGTALIFFAFTGFSRVTTVSDEVINPEKTIPLAIIVSIIISSILYILIAVVLIGLKPYYAYQGSTSPLSLAVSSLHNRYIDIIVSIGGVTSTAGVTLTGILGTSRVLFAMGRDKELPEKLSYIDRFSTPVFAIILSSILGIIFLIFVSFGTIVEASNSSVLISYIIINVAAGFLYLKLRKRETKRLAGRPFFIIIPALGIATILLIISHINIGSLEITGVILLICIIYYIIRRIALNIEGRRVPRHSDVRLFGKSRSRTN</sequence>
<comment type="subcellular location">
    <subcellularLocation>
        <location evidence="1">Membrane</location>
        <topology evidence="1">Multi-pass membrane protein</topology>
    </subcellularLocation>
</comment>
<gene>
    <name evidence="7" type="ordered locus">PTO1509</name>
</gene>
<feature type="transmembrane region" description="Helical" evidence="5">
    <location>
        <begin position="40"/>
        <end position="62"/>
    </location>
</feature>
<dbReference type="InterPro" id="IPR004841">
    <property type="entry name" value="AA-permease/SLC12A_dom"/>
</dbReference>
<evidence type="ECO:0000256" key="1">
    <source>
        <dbReference type="ARBA" id="ARBA00004141"/>
    </source>
</evidence>
<keyword evidence="3 5" id="KW-1133">Transmembrane helix</keyword>
<organism evidence="7 8">
    <name type="scientific">Picrophilus torridus (strain ATCC 700027 / DSM 9790 / JCM 10055 / NBRC 100828 / KAW 2/3)</name>
    <dbReference type="NCBI Taxonomy" id="1122961"/>
    <lineage>
        <taxon>Archaea</taxon>
        <taxon>Methanobacteriati</taxon>
        <taxon>Thermoplasmatota</taxon>
        <taxon>Thermoplasmata</taxon>
        <taxon>Thermoplasmatales</taxon>
        <taxon>Picrophilaceae</taxon>
        <taxon>Picrophilus</taxon>
    </lineage>
</organism>
<feature type="transmembrane region" description="Helical" evidence="5">
    <location>
        <begin position="121"/>
        <end position="139"/>
    </location>
</feature>
<evidence type="ECO:0000313" key="7">
    <source>
        <dbReference type="EMBL" id="AAT44094.1"/>
    </source>
</evidence>
<evidence type="ECO:0000256" key="2">
    <source>
        <dbReference type="ARBA" id="ARBA00022692"/>
    </source>
</evidence>
<name>Q6KYV8_PICTO</name>
<dbReference type="Pfam" id="PF00324">
    <property type="entry name" value="AA_permease"/>
    <property type="match status" value="1"/>
</dbReference>
<evidence type="ECO:0000259" key="6">
    <source>
        <dbReference type="Pfam" id="PF00324"/>
    </source>
</evidence>
<feature type="transmembrane region" description="Helical" evidence="5">
    <location>
        <begin position="264"/>
        <end position="293"/>
    </location>
</feature>
<dbReference type="HOGENOM" id="CLU_007946_15_12_2"/>
<feature type="domain" description="Amino acid permease/ SLC12A" evidence="6">
    <location>
        <begin position="11"/>
        <end position="397"/>
    </location>
</feature>
<dbReference type="STRING" id="263820.PTO1509"/>
<reference evidence="7 8" key="1">
    <citation type="journal article" date="2004" name="Proc. Natl. Acad. Sci. U.S.A.">
        <title>Genome sequence of Picrophilus torridus and its implications for life around pH 0.</title>
        <authorList>
            <person name="Futterer O."/>
            <person name="Angelov A."/>
            <person name="Liesegang H."/>
            <person name="Gottschalk G."/>
            <person name="Schleper C."/>
            <person name="Schepers B."/>
            <person name="Dock C."/>
            <person name="Antranikian G."/>
            <person name="Liebl W."/>
        </authorList>
    </citation>
    <scope>NUCLEOTIDE SEQUENCE [LARGE SCALE GENOMIC DNA]</scope>
    <source>
        <strain evidence="8">ATCC 700027 / DSM 9790 / JCM 10055 / NBRC 100828</strain>
    </source>
</reference>
<protein>
    <submittedName>
        <fullName evidence="7">Amino acid permease</fullName>
    </submittedName>
</protein>
<accession>Q6KYV8</accession>
<dbReference type="GO" id="GO:0055085">
    <property type="term" value="P:transmembrane transport"/>
    <property type="evidence" value="ECO:0007669"/>
    <property type="project" value="InterPro"/>
</dbReference>
<dbReference type="AlphaFoldDB" id="Q6KYV8"/>
<evidence type="ECO:0000313" key="8">
    <source>
        <dbReference type="Proteomes" id="UP000000438"/>
    </source>
</evidence>
<feature type="transmembrane region" description="Helical" evidence="5">
    <location>
        <begin position="398"/>
        <end position="416"/>
    </location>
</feature>
<feature type="transmembrane region" description="Helical" evidence="5">
    <location>
        <begin position="12"/>
        <end position="34"/>
    </location>
</feature>
<dbReference type="OrthoDB" id="43026at2157"/>
<feature type="transmembrane region" description="Helical" evidence="5">
    <location>
        <begin position="314"/>
        <end position="338"/>
    </location>
</feature>
<proteinExistence type="predicted"/>
<dbReference type="InParanoid" id="Q6KYV8"/>
<dbReference type="GO" id="GO:0016020">
    <property type="term" value="C:membrane"/>
    <property type="evidence" value="ECO:0007669"/>
    <property type="project" value="UniProtKB-SubCell"/>
</dbReference>
<feature type="transmembrane region" description="Helical" evidence="5">
    <location>
        <begin position="217"/>
        <end position="244"/>
    </location>
</feature>
<dbReference type="Gene3D" id="1.20.1740.10">
    <property type="entry name" value="Amino acid/polyamine transporter I"/>
    <property type="match status" value="1"/>
</dbReference>
<dbReference type="PANTHER" id="PTHR42770">
    <property type="entry name" value="AMINO ACID TRANSPORTER-RELATED"/>
    <property type="match status" value="1"/>
</dbReference>
<dbReference type="GeneID" id="2844726"/>
<dbReference type="PaxDb" id="263820-PTO1509"/>
<keyword evidence="2 5" id="KW-0812">Transmembrane</keyword>
<keyword evidence="4 5" id="KW-0472">Membrane</keyword>
<feature type="transmembrane region" description="Helical" evidence="5">
    <location>
        <begin position="375"/>
        <end position="392"/>
    </location>
</feature>
<feature type="transmembrane region" description="Helical" evidence="5">
    <location>
        <begin position="177"/>
        <end position="196"/>
    </location>
</feature>
<dbReference type="EMBL" id="AE017261">
    <property type="protein sequence ID" value="AAT44094.1"/>
    <property type="molecule type" value="Genomic_DNA"/>
</dbReference>
<feature type="transmembrane region" description="Helical" evidence="5">
    <location>
        <begin position="146"/>
        <end position="165"/>
    </location>
</feature>
<dbReference type="PIRSF" id="PIRSF006060">
    <property type="entry name" value="AA_transporter"/>
    <property type="match status" value="1"/>
</dbReference>
<evidence type="ECO:0000256" key="4">
    <source>
        <dbReference type="ARBA" id="ARBA00023136"/>
    </source>
</evidence>
<dbReference type="PANTHER" id="PTHR42770:SF7">
    <property type="entry name" value="MEMBRANE PROTEIN"/>
    <property type="match status" value="1"/>
</dbReference>
<feature type="transmembrane region" description="Helical" evidence="5">
    <location>
        <begin position="344"/>
        <end position="363"/>
    </location>
</feature>
<evidence type="ECO:0000256" key="3">
    <source>
        <dbReference type="ARBA" id="ARBA00022989"/>
    </source>
</evidence>
<dbReference type="eggNOG" id="arCOG00009">
    <property type="taxonomic scope" value="Archaea"/>
</dbReference>
<dbReference type="InterPro" id="IPR050367">
    <property type="entry name" value="APC_superfamily"/>
</dbReference>